<feature type="signal peptide" evidence="1">
    <location>
        <begin position="1"/>
        <end position="22"/>
    </location>
</feature>
<comment type="caution">
    <text evidence="2">The sequence shown here is derived from an EMBL/GenBank/DDBJ whole genome shotgun (WGS) entry which is preliminary data.</text>
</comment>
<evidence type="ECO:0000313" key="2">
    <source>
        <dbReference type="EMBL" id="OUN99343.1"/>
    </source>
</evidence>
<name>A0A1Y3YNA6_9BACE</name>
<keyword evidence="1" id="KW-0732">Signal</keyword>
<dbReference type="Pfam" id="PF13149">
    <property type="entry name" value="Mfa_like_1"/>
    <property type="match status" value="1"/>
</dbReference>
<dbReference type="RefSeq" id="WP_087426862.1">
    <property type="nucleotide sequence ID" value="NZ_NFII01000020.1"/>
</dbReference>
<feature type="chain" id="PRO_5012756980" description="Fimbrillin family protein" evidence="1">
    <location>
        <begin position="23"/>
        <end position="337"/>
    </location>
</feature>
<reference evidence="3" key="1">
    <citation type="submission" date="2017-04" db="EMBL/GenBank/DDBJ databases">
        <title>Function of individual gut microbiota members based on whole genome sequencing of pure cultures obtained from chicken caecum.</title>
        <authorList>
            <person name="Medvecky M."/>
            <person name="Cejkova D."/>
            <person name="Polansky O."/>
            <person name="Karasova D."/>
            <person name="Kubasova T."/>
            <person name="Cizek A."/>
            <person name="Rychlik I."/>
        </authorList>
    </citation>
    <scope>NUCLEOTIDE SEQUENCE [LARGE SCALE GENOMIC DNA]</scope>
    <source>
        <strain evidence="3">An43</strain>
    </source>
</reference>
<proteinExistence type="predicted"/>
<evidence type="ECO:0000256" key="1">
    <source>
        <dbReference type="SAM" id="SignalP"/>
    </source>
</evidence>
<organism evidence="2 3">
    <name type="scientific">Bacteroides clarus</name>
    <dbReference type="NCBI Taxonomy" id="626929"/>
    <lineage>
        <taxon>Bacteria</taxon>
        <taxon>Pseudomonadati</taxon>
        <taxon>Bacteroidota</taxon>
        <taxon>Bacteroidia</taxon>
        <taxon>Bacteroidales</taxon>
        <taxon>Bacteroidaceae</taxon>
        <taxon>Bacteroides</taxon>
    </lineage>
</organism>
<evidence type="ECO:0000313" key="3">
    <source>
        <dbReference type="Proteomes" id="UP000195386"/>
    </source>
</evidence>
<dbReference type="AlphaFoldDB" id="A0A1Y3YNA6"/>
<protein>
    <recommendedName>
        <fullName evidence="4">Fimbrillin family protein</fullName>
    </recommendedName>
</protein>
<accession>A0A1Y3YNA6</accession>
<dbReference type="CDD" id="cd13120">
    <property type="entry name" value="BF2867_like_N"/>
    <property type="match status" value="1"/>
</dbReference>
<dbReference type="CDD" id="cd13121">
    <property type="entry name" value="BF2867_like_C"/>
    <property type="match status" value="1"/>
</dbReference>
<dbReference type="PROSITE" id="PS51257">
    <property type="entry name" value="PROKAR_LIPOPROTEIN"/>
    <property type="match status" value="1"/>
</dbReference>
<dbReference type="EMBL" id="NFII01000020">
    <property type="protein sequence ID" value="OUN99343.1"/>
    <property type="molecule type" value="Genomic_DNA"/>
</dbReference>
<sequence>MKRNKWILYINGVLLSVFAACSADSPMEMVQDDGRVEIRINSNIASSVEAATRAVLDGMINSGFGTDLDVAFARADADNSGTYTAYGTDAPAGSIAASSKELSFAPAQYYRANGNKTKLIGWYPRRTGVSFTQATGVVDFGTIDGKTDIMATPLKEGKKDAPIQSLAFSHLLTQISVKVYAPDAATQALWGKVKSIKVTGKKQGCTFKVPAVTSADGTTITDLSFTGTENLDLVSADPVTPSSTIAYPLEMGVGATADDAVMAGYAMFAPQTADAIELQVDLVAGGLQKPKISVPADGGFKAGTSYAITLKFTSAGINPTVSVTDWVSGDAIEDVEI</sequence>
<evidence type="ECO:0008006" key="4">
    <source>
        <dbReference type="Google" id="ProtNLM"/>
    </source>
</evidence>
<dbReference type="Gene3D" id="2.60.40.2630">
    <property type="match status" value="1"/>
</dbReference>
<dbReference type="Proteomes" id="UP000195386">
    <property type="component" value="Unassembled WGS sequence"/>
</dbReference>
<dbReference type="InterPro" id="IPR025049">
    <property type="entry name" value="Mfa-like_1"/>
</dbReference>
<gene>
    <name evidence="2" type="ORF">B5F97_15770</name>
</gene>